<dbReference type="AlphaFoldDB" id="A0AAN6RMI3"/>
<feature type="region of interest" description="Disordered" evidence="1">
    <location>
        <begin position="196"/>
        <end position="233"/>
    </location>
</feature>
<comment type="caution">
    <text evidence="2">The sequence shown here is derived from an EMBL/GenBank/DDBJ whole genome shotgun (WGS) entry which is preliminary data.</text>
</comment>
<dbReference type="EMBL" id="WVTA01000001">
    <property type="protein sequence ID" value="KAK3216636.1"/>
    <property type="molecule type" value="Genomic_DNA"/>
</dbReference>
<evidence type="ECO:0000256" key="1">
    <source>
        <dbReference type="SAM" id="MobiDB-lite"/>
    </source>
</evidence>
<name>A0AAN6RMI3_9PLEO</name>
<protein>
    <submittedName>
        <fullName evidence="2">Uncharacterized protein</fullName>
    </submittedName>
</protein>
<keyword evidence="3" id="KW-1185">Reference proteome</keyword>
<gene>
    <name evidence="2" type="ORF">GRF29_1g474933</name>
</gene>
<feature type="compositionally biased region" description="Polar residues" evidence="1">
    <location>
        <begin position="201"/>
        <end position="223"/>
    </location>
</feature>
<proteinExistence type="predicted"/>
<sequence>MTYNLFRGAGIGALAYVANDNDTCSLLRCTFQVKFKDGLHATFSLQHTAHVHGSIDAQVFHFLYDADNLVPATTTCTTAKRTLALTESSHIARNQTPEVRALSLNLKTPCAILCPNVSACIAPQPSHELHFRRLVDLAKAIEITILFDWKWFQPKQIGPFLTVVSQPETFTGFRIDEKNLRGRRLEDWSVFSPTEHRRIATPSSSPRHQITTTFTRKPTNHTPSPRGHHAKNDAPIVPRNARALPHHQIHHHLTTSPYTTPKTSPTIPPSLHLPSPLHAFLSARTSSFCAKNLTPLIEDALYDAQYLRDAADDDFIAAIEDQKLDIQGRRHEALEELQADIERMVEEKFGKMEERQTSARNGKPPP</sequence>
<reference evidence="2 3" key="1">
    <citation type="submission" date="2021-02" db="EMBL/GenBank/DDBJ databases">
        <title>Genome assembly of Pseudopithomyces chartarum.</title>
        <authorList>
            <person name="Jauregui R."/>
            <person name="Singh J."/>
            <person name="Voisey C."/>
        </authorList>
    </citation>
    <scope>NUCLEOTIDE SEQUENCE [LARGE SCALE GENOMIC DNA]</scope>
    <source>
        <strain evidence="2 3">AGR01</strain>
    </source>
</reference>
<evidence type="ECO:0000313" key="3">
    <source>
        <dbReference type="Proteomes" id="UP001280581"/>
    </source>
</evidence>
<evidence type="ECO:0000313" key="2">
    <source>
        <dbReference type="EMBL" id="KAK3216636.1"/>
    </source>
</evidence>
<accession>A0AAN6RMI3</accession>
<organism evidence="2 3">
    <name type="scientific">Pseudopithomyces chartarum</name>
    <dbReference type="NCBI Taxonomy" id="1892770"/>
    <lineage>
        <taxon>Eukaryota</taxon>
        <taxon>Fungi</taxon>
        <taxon>Dikarya</taxon>
        <taxon>Ascomycota</taxon>
        <taxon>Pezizomycotina</taxon>
        <taxon>Dothideomycetes</taxon>
        <taxon>Pleosporomycetidae</taxon>
        <taxon>Pleosporales</taxon>
        <taxon>Massarineae</taxon>
        <taxon>Didymosphaeriaceae</taxon>
        <taxon>Pseudopithomyces</taxon>
    </lineage>
</organism>
<dbReference type="Proteomes" id="UP001280581">
    <property type="component" value="Unassembled WGS sequence"/>
</dbReference>